<comment type="caution">
    <text evidence="2">The sequence shown here is derived from an EMBL/GenBank/DDBJ whole genome shotgun (WGS) entry which is preliminary data.</text>
</comment>
<feature type="compositionally biased region" description="Basic and acidic residues" evidence="1">
    <location>
        <begin position="9"/>
        <end position="21"/>
    </location>
</feature>
<feature type="region of interest" description="Disordered" evidence="1">
    <location>
        <begin position="1"/>
        <end position="43"/>
    </location>
</feature>
<dbReference type="EMBL" id="DUZY01000001">
    <property type="protein sequence ID" value="DAD21507.1"/>
    <property type="molecule type" value="Genomic_DNA"/>
</dbReference>
<proteinExistence type="predicted"/>
<evidence type="ECO:0000256" key="1">
    <source>
        <dbReference type="SAM" id="MobiDB-lite"/>
    </source>
</evidence>
<organism evidence="2 3">
    <name type="scientific">Nelumbo nucifera</name>
    <name type="common">Sacred lotus</name>
    <dbReference type="NCBI Taxonomy" id="4432"/>
    <lineage>
        <taxon>Eukaryota</taxon>
        <taxon>Viridiplantae</taxon>
        <taxon>Streptophyta</taxon>
        <taxon>Embryophyta</taxon>
        <taxon>Tracheophyta</taxon>
        <taxon>Spermatophyta</taxon>
        <taxon>Magnoliopsida</taxon>
        <taxon>Proteales</taxon>
        <taxon>Nelumbonaceae</taxon>
        <taxon>Nelumbo</taxon>
    </lineage>
</organism>
<sequence>MSHLNCDLHIGREEEKNSIEKNKRKGKLNYEKQQMSHHRHHYV</sequence>
<keyword evidence="3" id="KW-1185">Reference proteome</keyword>
<gene>
    <name evidence="2" type="ORF">HUJ06_022970</name>
</gene>
<dbReference type="Proteomes" id="UP000607653">
    <property type="component" value="Unassembled WGS sequence"/>
</dbReference>
<reference evidence="2 3" key="1">
    <citation type="journal article" date="2020" name="Mol. Biol. Evol.">
        <title>Distinct Expression and Methylation Patterns for Genes with Different Fates following a Single Whole-Genome Duplication in Flowering Plants.</title>
        <authorList>
            <person name="Shi T."/>
            <person name="Rahmani R.S."/>
            <person name="Gugger P.F."/>
            <person name="Wang M."/>
            <person name="Li H."/>
            <person name="Zhang Y."/>
            <person name="Li Z."/>
            <person name="Wang Q."/>
            <person name="Van de Peer Y."/>
            <person name="Marchal K."/>
            <person name="Chen J."/>
        </authorList>
    </citation>
    <scope>NUCLEOTIDE SEQUENCE [LARGE SCALE GENOMIC DNA]</scope>
    <source>
        <tissue evidence="2">Leaf</tissue>
    </source>
</reference>
<evidence type="ECO:0000313" key="3">
    <source>
        <dbReference type="Proteomes" id="UP000607653"/>
    </source>
</evidence>
<name>A0A822XMK2_NELNU</name>
<protein>
    <submittedName>
        <fullName evidence="2">Uncharacterized protein</fullName>
    </submittedName>
</protein>
<accession>A0A822XMK2</accession>
<evidence type="ECO:0000313" key="2">
    <source>
        <dbReference type="EMBL" id="DAD21507.1"/>
    </source>
</evidence>
<dbReference type="AlphaFoldDB" id="A0A822XMK2"/>